<organism evidence="1 2">
    <name type="scientific">Oceanospirillum sediminis</name>
    <dbReference type="NCBI Taxonomy" id="2760088"/>
    <lineage>
        <taxon>Bacteria</taxon>
        <taxon>Pseudomonadati</taxon>
        <taxon>Pseudomonadota</taxon>
        <taxon>Gammaproteobacteria</taxon>
        <taxon>Oceanospirillales</taxon>
        <taxon>Oceanospirillaceae</taxon>
        <taxon>Oceanospirillum</taxon>
    </lineage>
</organism>
<dbReference type="AlphaFoldDB" id="A0A839ISC2"/>
<protein>
    <submittedName>
        <fullName evidence="1">Uncharacterized protein</fullName>
    </submittedName>
</protein>
<sequence length="118" mass="12846">MKEQQIKAAITEFSMYLDQALSQPVSLSLRASLLHEAKKLDDTMKKIVTGQDAREQFFINTLEHFVACARLERTDMLTASCLAMKGEVQRLVQSVPYQASGINSGAKGVAGRDGIAGA</sequence>
<reference evidence="1 2" key="1">
    <citation type="submission" date="2020-08" db="EMBL/GenBank/DDBJ databases">
        <title>Oceanospirillum sp. nov. isolated from marine sediment.</title>
        <authorList>
            <person name="Ji X."/>
        </authorList>
    </citation>
    <scope>NUCLEOTIDE SEQUENCE [LARGE SCALE GENOMIC DNA]</scope>
    <source>
        <strain evidence="1 2">D5</strain>
    </source>
</reference>
<evidence type="ECO:0000313" key="1">
    <source>
        <dbReference type="EMBL" id="MBB1487554.1"/>
    </source>
</evidence>
<accession>A0A839ISC2</accession>
<gene>
    <name evidence="1" type="ORF">H4O21_13135</name>
</gene>
<name>A0A839ISC2_9GAMM</name>
<proteinExistence type="predicted"/>
<dbReference type="Proteomes" id="UP000565262">
    <property type="component" value="Unassembled WGS sequence"/>
</dbReference>
<dbReference type="RefSeq" id="WP_182809333.1">
    <property type="nucleotide sequence ID" value="NZ_JACJFM010000016.1"/>
</dbReference>
<dbReference type="EMBL" id="JACJFM010000016">
    <property type="protein sequence ID" value="MBB1487554.1"/>
    <property type="molecule type" value="Genomic_DNA"/>
</dbReference>
<keyword evidence="2" id="KW-1185">Reference proteome</keyword>
<evidence type="ECO:0000313" key="2">
    <source>
        <dbReference type="Proteomes" id="UP000565262"/>
    </source>
</evidence>
<comment type="caution">
    <text evidence="1">The sequence shown here is derived from an EMBL/GenBank/DDBJ whole genome shotgun (WGS) entry which is preliminary data.</text>
</comment>